<dbReference type="AlphaFoldDB" id="A0A3L6PPB5"/>
<dbReference type="EMBL" id="PQIB02000016">
    <property type="protein sequence ID" value="RLM61674.1"/>
    <property type="molecule type" value="Genomic_DNA"/>
</dbReference>
<protein>
    <submittedName>
        <fullName evidence="2">Uncharacterized protein</fullName>
    </submittedName>
</protein>
<feature type="compositionally biased region" description="Basic and acidic residues" evidence="1">
    <location>
        <begin position="117"/>
        <end position="134"/>
    </location>
</feature>
<evidence type="ECO:0000256" key="1">
    <source>
        <dbReference type="SAM" id="MobiDB-lite"/>
    </source>
</evidence>
<dbReference type="Proteomes" id="UP000275267">
    <property type="component" value="Unassembled WGS sequence"/>
</dbReference>
<feature type="compositionally biased region" description="Low complexity" evidence="1">
    <location>
        <begin position="21"/>
        <end position="30"/>
    </location>
</feature>
<accession>A0A3L6PPB5</accession>
<keyword evidence="3" id="KW-1185">Reference proteome</keyword>
<sequence>MPAVRLPRAEPHRRLHQQACRPHPAVTPAPRARPDPALPPRAGDASIRRAQARRLRLAVAQPSGAAQHGETRGDAAHPRRRQRPGGSRGAPPAGPWPKMPRRCRSRGRTGSTARTAGSERERREDWAATHEISI</sequence>
<evidence type="ECO:0000313" key="3">
    <source>
        <dbReference type="Proteomes" id="UP000275267"/>
    </source>
</evidence>
<feature type="region of interest" description="Disordered" evidence="1">
    <location>
        <begin position="1"/>
        <end position="134"/>
    </location>
</feature>
<evidence type="ECO:0000313" key="2">
    <source>
        <dbReference type="EMBL" id="RLM61674.1"/>
    </source>
</evidence>
<gene>
    <name evidence="2" type="ORF">C2845_PM14G08610</name>
</gene>
<reference evidence="3" key="1">
    <citation type="journal article" date="2019" name="Nat. Commun.">
        <title>The genome of broomcorn millet.</title>
        <authorList>
            <person name="Zou C."/>
            <person name="Miki D."/>
            <person name="Li D."/>
            <person name="Tang Q."/>
            <person name="Xiao L."/>
            <person name="Rajput S."/>
            <person name="Deng P."/>
            <person name="Jia W."/>
            <person name="Huang R."/>
            <person name="Zhang M."/>
            <person name="Sun Y."/>
            <person name="Hu J."/>
            <person name="Fu X."/>
            <person name="Schnable P.S."/>
            <person name="Li F."/>
            <person name="Zhang H."/>
            <person name="Feng B."/>
            <person name="Zhu X."/>
            <person name="Liu R."/>
            <person name="Schnable J.C."/>
            <person name="Zhu J.-K."/>
            <person name="Zhang H."/>
        </authorList>
    </citation>
    <scope>NUCLEOTIDE SEQUENCE [LARGE SCALE GENOMIC DNA]</scope>
</reference>
<comment type="caution">
    <text evidence="2">The sequence shown here is derived from an EMBL/GenBank/DDBJ whole genome shotgun (WGS) entry which is preliminary data.</text>
</comment>
<proteinExistence type="predicted"/>
<name>A0A3L6PPB5_PANMI</name>
<organism evidence="2 3">
    <name type="scientific">Panicum miliaceum</name>
    <name type="common">Proso millet</name>
    <name type="synonym">Broomcorn millet</name>
    <dbReference type="NCBI Taxonomy" id="4540"/>
    <lineage>
        <taxon>Eukaryota</taxon>
        <taxon>Viridiplantae</taxon>
        <taxon>Streptophyta</taxon>
        <taxon>Embryophyta</taxon>
        <taxon>Tracheophyta</taxon>
        <taxon>Spermatophyta</taxon>
        <taxon>Magnoliopsida</taxon>
        <taxon>Liliopsida</taxon>
        <taxon>Poales</taxon>
        <taxon>Poaceae</taxon>
        <taxon>PACMAD clade</taxon>
        <taxon>Panicoideae</taxon>
        <taxon>Panicodae</taxon>
        <taxon>Paniceae</taxon>
        <taxon>Panicinae</taxon>
        <taxon>Panicum</taxon>
        <taxon>Panicum sect. Panicum</taxon>
    </lineage>
</organism>